<keyword evidence="3" id="KW-1185">Reference proteome</keyword>
<dbReference type="PANTHER" id="PTHR22803">
    <property type="entry name" value="MANNOSE, PHOSPHOLIPASE, LECTIN RECEPTOR RELATED"/>
    <property type="match status" value="1"/>
</dbReference>
<name>A0A8C4T2B5_ERPCA</name>
<evidence type="ECO:0000313" key="2">
    <source>
        <dbReference type="Ensembl" id="ENSECRP00000026128.1"/>
    </source>
</evidence>
<reference evidence="2" key="2">
    <citation type="submission" date="2025-08" db="UniProtKB">
        <authorList>
            <consortium name="Ensembl"/>
        </authorList>
    </citation>
    <scope>IDENTIFICATION</scope>
</reference>
<reference evidence="2" key="3">
    <citation type="submission" date="2025-09" db="UniProtKB">
        <authorList>
            <consortium name="Ensembl"/>
        </authorList>
    </citation>
    <scope>IDENTIFICATION</scope>
</reference>
<dbReference type="Gene3D" id="3.10.100.10">
    <property type="entry name" value="Mannose-Binding Protein A, subunit A"/>
    <property type="match status" value="1"/>
</dbReference>
<dbReference type="GeneTree" id="ENSGT01140000283226"/>
<dbReference type="Ensembl" id="ENSECRT00000026673.1">
    <property type="protein sequence ID" value="ENSECRP00000026128.1"/>
    <property type="gene ID" value="ENSECRG00000017645.1"/>
</dbReference>
<reference evidence="2" key="1">
    <citation type="submission" date="2021-06" db="EMBL/GenBank/DDBJ databases">
        <authorList>
            <consortium name="Wellcome Sanger Institute Data Sharing"/>
        </authorList>
    </citation>
    <scope>NUCLEOTIDE SEQUENCE [LARGE SCALE GENOMIC DNA]</scope>
</reference>
<dbReference type="InterPro" id="IPR016187">
    <property type="entry name" value="CTDL_fold"/>
</dbReference>
<dbReference type="CDD" id="cd00037">
    <property type="entry name" value="CLECT"/>
    <property type="match status" value="1"/>
</dbReference>
<dbReference type="InterPro" id="IPR001304">
    <property type="entry name" value="C-type_lectin-like"/>
</dbReference>
<evidence type="ECO:0000259" key="1">
    <source>
        <dbReference type="PROSITE" id="PS50041"/>
    </source>
</evidence>
<proteinExistence type="predicted"/>
<dbReference type="PROSITE" id="PS50041">
    <property type="entry name" value="C_TYPE_LECTIN_2"/>
    <property type="match status" value="1"/>
</dbReference>
<evidence type="ECO:0000313" key="3">
    <source>
        <dbReference type="Proteomes" id="UP000694620"/>
    </source>
</evidence>
<protein>
    <recommendedName>
        <fullName evidence="1">C-type lectin domain-containing protein</fullName>
    </recommendedName>
</protein>
<feature type="domain" description="C-type lectin" evidence="1">
    <location>
        <begin position="10"/>
        <end position="88"/>
    </location>
</feature>
<sequence length="91" mass="10206">MCVACWPNLYCVRLGGNLASVHSSGDHHFITSLIKRSDSHQPTTWLGGFDCVRVSCPPWDFTNWNPGEPNNDRGIENCLHTNYLGKPCVLF</sequence>
<dbReference type="SUPFAM" id="SSF56436">
    <property type="entry name" value="C-type lectin-like"/>
    <property type="match status" value="1"/>
</dbReference>
<dbReference type="AlphaFoldDB" id="A0A8C4T2B5"/>
<accession>A0A8C4T2B5</accession>
<dbReference type="InterPro" id="IPR016186">
    <property type="entry name" value="C-type_lectin-like/link_sf"/>
</dbReference>
<dbReference type="Proteomes" id="UP000694620">
    <property type="component" value="Chromosome 9"/>
</dbReference>
<organism evidence="2 3">
    <name type="scientific">Erpetoichthys calabaricus</name>
    <name type="common">Rope fish</name>
    <name type="synonym">Calamoichthys calabaricus</name>
    <dbReference type="NCBI Taxonomy" id="27687"/>
    <lineage>
        <taxon>Eukaryota</taxon>
        <taxon>Metazoa</taxon>
        <taxon>Chordata</taxon>
        <taxon>Craniata</taxon>
        <taxon>Vertebrata</taxon>
        <taxon>Euteleostomi</taxon>
        <taxon>Actinopterygii</taxon>
        <taxon>Polypteriformes</taxon>
        <taxon>Polypteridae</taxon>
        <taxon>Erpetoichthys</taxon>
    </lineage>
</organism>
<dbReference type="InterPro" id="IPR050111">
    <property type="entry name" value="C-type_lectin/snaclec_domain"/>
</dbReference>